<dbReference type="Proteomes" id="UP000481858">
    <property type="component" value="Unassembled WGS sequence"/>
</dbReference>
<dbReference type="GO" id="GO:0006108">
    <property type="term" value="P:malate metabolic process"/>
    <property type="evidence" value="ECO:0007669"/>
    <property type="project" value="InterPro"/>
</dbReference>
<evidence type="ECO:0000256" key="1">
    <source>
        <dbReference type="ARBA" id="ARBA00008824"/>
    </source>
</evidence>
<comment type="similarity">
    <text evidence="1">Belongs to the LDH/MDH superfamily. MDH type 1 family.</text>
</comment>
<organism evidence="6 7">
    <name type="scientific">Xylaria multiplex</name>
    <dbReference type="NCBI Taxonomy" id="323545"/>
    <lineage>
        <taxon>Eukaryota</taxon>
        <taxon>Fungi</taxon>
        <taxon>Dikarya</taxon>
        <taxon>Ascomycota</taxon>
        <taxon>Pezizomycotina</taxon>
        <taxon>Sordariomycetes</taxon>
        <taxon>Xylariomycetidae</taxon>
        <taxon>Xylariales</taxon>
        <taxon>Xylariaceae</taxon>
        <taxon>Xylaria</taxon>
    </lineage>
</organism>
<dbReference type="InParanoid" id="A0A7C8IT98"/>
<dbReference type="AlphaFoldDB" id="A0A7C8IT98"/>
<gene>
    <name evidence="6" type="ORF">GQX73_g1856</name>
</gene>
<evidence type="ECO:0000313" key="7">
    <source>
        <dbReference type="Proteomes" id="UP000481858"/>
    </source>
</evidence>
<dbReference type="EMBL" id="WUBL01000011">
    <property type="protein sequence ID" value="KAF2971746.1"/>
    <property type="molecule type" value="Genomic_DNA"/>
</dbReference>
<evidence type="ECO:0000256" key="2">
    <source>
        <dbReference type="ARBA" id="ARBA00011738"/>
    </source>
</evidence>
<name>A0A7C8IT98_9PEZI</name>
<accession>A0A7C8IT98</accession>
<sequence length="173" mass="18095">MPVAAKALRNGGAFDPTRLFGVTTLDVVRASTFISHALGGNPGPKSFKVPVIGVQFGGDEIVQSKQGAGSATTCMAYAGFGFVKALLAARAGETVTEEAYVYLPGIPGDKDIAKRLGVDYFAVKILLGASGAINILDFGELSKNEQKLLEVVLKDLKVNIEDGQAFKASKDTS</sequence>
<evidence type="ECO:0000313" key="6">
    <source>
        <dbReference type="EMBL" id="KAF2971746.1"/>
    </source>
</evidence>
<dbReference type="Pfam" id="PF02866">
    <property type="entry name" value="Ldh_1_C"/>
    <property type="match status" value="1"/>
</dbReference>
<dbReference type="InterPro" id="IPR015955">
    <property type="entry name" value="Lactate_DH/Glyco_Ohase_4_C"/>
</dbReference>
<dbReference type="GO" id="GO:0030060">
    <property type="term" value="F:L-malate dehydrogenase (NAD+) activity"/>
    <property type="evidence" value="ECO:0007669"/>
    <property type="project" value="TreeGrafter"/>
</dbReference>
<dbReference type="PROSITE" id="PS00068">
    <property type="entry name" value="MDH"/>
    <property type="match status" value="1"/>
</dbReference>
<evidence type="ECO:0000256" key="3">
    <source>
        <dbReference type="ARBA" id="ARBA00023002"/>
    </source>
</evidence>
<dbReference type="GO" id="GO:0005829">
    <property type="term" value="C:cytosol"/>
    <property type="evidence" value="ECO:0007669"/>
    <property type="project" value="TreeGrafter"/>
</dbReference>
<dbReference type="SUPFAM" id="SSF56327">
    <property type="entry name" value="LDH C-terminal domain-like"/>
    <property type="match status" value="1"/>
</dbReference>
<dbReference type="PANTHER" id="PTHR11540:SF16">
    <property type="entry name" value="MALATE DEHYDROGENASE, MITOCHONDRIAL"/>
    <property type="match status" value="1"/>
</dbReference>
<dbReference type="PANTHER" id="PTHR11540">
    <property type="entry name" value="MALATE AND LACTATE DEHYDROGENASE"/>
    <property type="match status" value="1"/>
</dbReference>
<dbReference type="OrthoDB" id="4069699at2759"/>
<comment type="subunit">
    <text evidence="2">Homodimer.</text>
</comment>
<dbReference type="InterPro" id="IPR001252">
    <property type="entry name" value="Malate_DH_AS"/>
</dbReference>
<evidence type="ECO:0000256" key="4">
    <source>
        <dbReference type="ARBA" id="ARBA00023027"/>
    </source>
</evidence>
<dbReference type="Gene3D" id="3.90.110.10">
    <property type="entry name" value="Lactate dehydrogenase/glycoside hydrolase, family 4, C-terminal"/>
    <property type="match status" value="1"/>
</dbReference>
<protein>
    <recommendedName>
        <fullName evidence="5">Lactate/malate dehydrogenase C-terminal domain-containing protein</fullName>
    </recommendedName>
</protein>
<keyword evidence="7" id="KW-1185">Reference proteome</keyword>
<evidence type="ECO:0000259" key="5">
    <source>
        <dbReference type="Pfam" id="PF02866"/>
    </source>
</evidence>
<comment type="caution">
    <text evidence="6">The sequence shown here is derived from an EMBL/GenBank/DDBJ whole genome shotgun (WGS) entry which is preliminary data.</text>
</comment>
<dbReference type="InterPro" id="IPR022383">
    <property type="entry name" value="Lactate/malate_DH_C"/>
</dbReference>
<keyword evidence="3" id="KW-0560">Oxidoreductase</keyword>
<feature type="domain" description="Lactate/malate dehydrogenase C-terminal" evidence="5">
    <location>
        <begin position="54"/>
        <end position="166"/>
    </location>
</feature>
<keyword evidence="4" id="KW-0520">NAD</keyword>
<proteinExistence type="inferred from homology"/>
<reference evidence="6 7" key="1">
    <citation type="submission" date="2019-12" db="EMBL/GenBank/DDBJ databases">
        <title>Draft genome sequence of the ascomycete Xylaria multiplex DSM 110363.</title>
        <authorList>
            <person name="Buettner E."/>
            <person name="Kellner H."/>
        </authorList>
    </citation>
    <scope>NUCLEOTIDE SEQUENCE [LARGE SCALE GENOMIC DNA]</scope>
    <source>
        <strain evidence="6 7">DSM 110363</strain>
    </source>
</reference>